<dbReference type="OrthoDB" id="9439903at2759"/>
<dbReference type="GO" id="GO:0000981">
    <property type="term" value="F:DNA-binding transcription factor activity, RNA polymerase II-specific"/>
    <property type="evidence" value="ECO:0007669"/>
    <property type="project" value="TreeGrafter"/>
</dbReference>
<dbReference type="GeneID" id="4851861"/>
<dbReference type="Proteomes" id="UP000002258">
    <property type="component" value="Chromosome 1"/>
</dbReference>
<evidence type="ECO:0000256" key="8">
    <source>
        <dbReference type="SAM" id="Phobius"/>
    </source>
</evidence>
<gene>
    <name evidence="10" type="primary">STP2</name>
    <name evidence="10" type="ORF">PICST_66679</name>
</gene>
<evidence type="ECO:0000313" key="10">
    <source>
        <dbReference type="EMBL" id="EAZ62887.2"/>
    </source>
</evidence>
<keyword evidence="4" id="KW-0862">Zinc</keyword>
<feature type="region of interest" description="Disordered" evidence="7">
    <location>
        <begin position="175"/>
        <end position="278"/>
    </location>
</feature>
<evidence type="ECO:0000256" key="6">
    <source>
        <dbReference type="PROSITE-ProRule" id="PRU00042"/>
    </source>
</evidence>
<dbReference type="EMBL" id="AAVQ01000002">
    <property type="protein sequence ID" value="EAZ62887.2"/>
    <property type="molecule type" value="Genomic_DNA"/>
</dbReference>
<dbReference type="InParanoid" id="A3GHW2"/>
<feature type="compositionally biased region" description="Low complexity" evidence="7">
    <location>
        <begin position="255"/>
        <end position="265"/>
    </location>
</feature>
<accession>A3GHW2</accession>
<evidence type="ECO:0000256" key="7">
    <source>
        <dbReference type="SAM" id="MobiDB-lite"/>
    </source>
</evidence>
<feature type="compositionally biased region" description="Low complexity" evidence="7">
    <location>
        <begin position="199"/>
        <end position="214"/>
    </location>
</feature>
<dbReference type="InterPro" id="IPR013087">
    <property type="entry name" value="Znf_C2H2_type"/>
</dbReference>
<evidence type="ECO:0000313" key="11">
    <source>
        <dbReference type="Proteomes" id="UP000002258"/>
    </source>
</evidence>
<evidence type="ECO:0000259" key="9">
    <source>
        <dbReference type="PROSITE" id="PS50157"/>
    </source>
</evidence>
<keyword evidence="5" id="KW-0539">Nucleus</keyword>
<keyword evidence="2" id="KW-0479">Metal-binding</keyword>
<dbReference type="Gene3D" id="3.30.160.60">
    <property type="entry name" value="Classic Zinc Finger"/>
    <property type="match status" value="1"/>
</dbReference>
<feature type="domain" description="C2H2-type" evidence="9">
    <location>
        <begin position="280"/>
        <end position="307"/>
    </location>
</feature>
<dbReference type="KEGG" id="pic:PICST_66679"/>
<dbReference type="PANTHER" id="PTHR24396:SF19">
    <property type="entry name" value="FI01119P"/>
    <property type="match status" value="1"/>
</dbReference>
<keyword evidence="8" id="KW-0812">Transmembrane</keyword>
<sequence length="664" mass="74268">MQQAQQRASSVVRMKSPSASTTGISSFPSSLQNSHAKTTSSSKGSSSFFHFTLVAILYKLAQLGIAFILHLLVPSSSNLVLPSEPESSGGKSEKRLFPSISNPIIQHEQVKDETDDADAVIERPSTPVTNVAQPCSTGLTTRLLPFKNAKGEIEWAFTDDVTPGNELDVFKMSRFDEKNAPKPKNNNENENEDDNLSPTISNSSNNESILSNNSKKLKTKKEDEDNEHTGTPLTNHSSPFSPEDDDDAKEKEDLSSSSSDNLADSNEGEHDDVDDEDKVHQCPHCDATFKIRGYLTRHLKKHATKKAYSCPFHKFSIYIDENNITHKCHPNGGFSRRDTYKTHLKSRHFKYPKGTKTKDRANSPGTCSMCGCYFPNAEIWCELHVEGGECKFLPEGFKGKSRIKNRLKKQLSKLRKSDAEANELTSSIINSHYLNGTSMNGNLNSNINGSMNGISNNNIQDVPTPYINTPNSVHSIGTPAPMNSNPQYEYHNSQSPESVVSHTQHNTPMSTKSPISYSQILQAQVANQNSQARTFMQKTDMPTSNDHMVPQFEQFTRNSTPVNAVEDYDDEYCLDVDQLNTASLKNYNEVVDFLKNQTPSTFLQQQQFQQPANDTHPSAQSAHFLQEYQELPPQPQVQYQQQYQPSPMQQQYAHTSFNQGMYQA</sequence>
<dbReference type="AlphaFoldDB" id="A3GHW2"/>
<dbReference type="RefSeq" id="XP_001386910.2">
    <property type="nucleotide sequence ID" value="XM_001386873.1"/>
</dbReference>
<dbReference type="eggNOG" id="ENOG502S1NP">
    <property type="taxonomic scope" value="Eukaryota"/>
</dbReference>
<dbReference type="InterPro" id="IPR036236">
    <property type="entry name" value="Znf_C2H2_sf"/>
</dbReference>
<dbReference type="HOGENOM" id="CLU_027007_0_0_1"/>
<feature type="region of interest" description="Disordered" evidence="7">
    <location>
        <begin position="1"/>
        <end position="45"/>
    </location>
</feature>
<organism evidence="10 11">
    <name type="scientific">Scheffersomyces stipitis (strain ATCC 58785 / CBS 6054 / NBRC 10063 / NRRL Y-11545)</name>
    <name type="common">Yeast</name>
    <name type="synonym">Pichia stipitis</name>
    <dbReference type="NCBI Taxonomy" id="322104"/>
    <lineage>
        <taxon>Eukaryota</taxon>
        <taxon>Fungi</taxon>
        <taxon>Dikarya</taxon>
        <taxon>Ascomycota</taxon>
        <taxon>Saccharomycotina</taxon>
        <taxon>Pichiomycetes</taxon>
        <taxon>Debaryomycetaceae</taxon>
        <taxon>Scheffersomyces</taxon>
    </lineage>
</organism>
<keyword evidence="3 6" id="KW-0863">Zinc-finger</keyword>
<dbReference type="PANTHER" id="PTHR24396">
    <property type="entry name" value="ZINC FINGER PROTEIN"/>
    <property type="match status" value="1"/>
</dbReference>
<dbReference type="GO" id="GO:0005634">
    <property type="term" value="C:nucleus"/>
    <property type="evidence" value="ECO:0007669"/>
    <property type="project" value="UniProtKB-SubCell"/>
</dbReference>
<dbReference type="GO" id="GO:0000978">
    <property type="term" value="F:RNA polymerase II cis-regulatory region sequence-specific DNA binding"/>
    <property type="evidence" value="ECO:0007669"/>
    <property type="project" value="TreeGrafter"/>
</dbReference>
<keyword evidence="11" id="KW-1185">Reference proteome</keyword>
<evidence type="ECO:0000256" key="1">
    <source>
        <dbReference type="ARBA" id="ARBA00004123"/>
    </source>
</evidence>
<comment type="subcellular location">
    <subcellularLocation>
        <location evidence="1">Nucleus</location>
    </subcellularLocation>
</comment>
<comment type="caution">
    <text evidence="10">The sequence shown here is derived from an EMBL/GenBank/DDBJ whole genome shotgun (WGS) entry which is preliminary data.</text>
</comment>
<feature type="compositionally biased region" description="Low complexity" evidence="7">
    <location>
        <begin position="34"/>
        <end position="45"/>
    </location>
</feature>
<feature type="compositionally biased region" description="Polar residues" evidence="7">
    <location>
        <begin position="229"/>
        <end position="240"/>
    </location>
</feature>
<proteinExistence type="predicted"/>
<feature type="transmembrane region" description="Helical" evidence="8">
    <location>
        <begin position="48"/>
        <end position="73"/>
    </location>
</feature>
<feature type="compositionally biased region" description="Low complexity" evidence="7">
    <location>
        <begin position="635"/>
        <end position="652"/>
    </location>
</feature>
<feature type="region of interest" description="Disordered" evidence="7">
    <location>
        <begin position="635"/>
        <end position="664"/>
    </location>
</feature>
<evidence type="ECO:0000256" key="5">
    <source>
        <dbReference type="ARBA" id="ARBA00023242"/>
    </source>
</evidence>
<name>A3GHW2_PICST</name>
<protein>
    <submittedName>
        <fullName evidence="10">Zf-C2H2 Zinc finger, C2H2 type</fullName>
    </submittedName>
</protein>
<evidence type="ECO:0000256" key="3">
    <source>
        <dbReference type="ARBA" id="ARBA00022771"/>
    </source>
</evidence>
<evidence type="ECO:0000256" key="2">
    <source>
        <dbReference type="ARBA" id="ARBA00022723"/>
    </source>
</evidence>
<dbReference type="SMART" id="SM00355">
    <property type="entry name" value="ZnF_C2H2"/>
    <property type="match status" value="2"/>
</dbReference>
<keyword evidence="8" id="KW-1133">Transmembrane helix</keyword>
<dbReference type="InterPro" id="IPR051643">
    <property type="entry name" value="Transcr_Reg_ZincFinger"/>
</dbReference>
<feature type="compositionally biased region" description="Polar residues" evidence="7">
    <location>
        <begin position="17"/>
        <end position="33"/>
    </location>
</feature>
<evidence type="ECO:0000256" key="4">
    <source>
        <dbReference type="ARBA" id="ARBA00022833"/>
    </source>
</evidence>
<dbReference type="STRING" id="322104.A3GHW2"/>
<dbReference type="GO" id="GO:0008270">
    <property type="term" value="F:zinc ion binding"/>
    <property type="evidence" value="ECO:0007669"/>
    <property type="project" value="UniProtKB-KW"/>
</dbReference>
<dbReference type="OMA" id="WCELHVE"/>
<feature type="compositionally biased region" description="Polar residues" evidence="7">
    <location>
        <begin position="653"/>
        <end position="664"/>
    </location>
</feature>
<dbReference type="PROSITE" id="PS50157">
    <property type="entry name" value="ZINC_FINGER_C2H2_2"/>
    <property type="match status" value="1"/>
</dbReference>
<reference evidence="10 11" key="1">
    <citation type="journal article" date="2007" name="Nat. Biotechnol.">
        <title>Genome sequence of the lignocellulose-bioconverting and xylose-fermenting yeast Pichia stipitis.</title>
        <authorList>
            <person name="Jeffries T.W."/>
            <person name="Grigoriev I.V."/>
            <person name="Grimwood J."/>
            <person name="Laplaza J.M."/>
            <person name="Aerts A."/>
            <person name="Salamov A."/>
            <person name="Schmutz J."/>
            <person name="Lindquist E."/>
            <person name="Dehal P."/>
            <person name="Shapiro H."/>
            <person name="Jin Y.S."/>
            <person name="Passoth V."/>
            <person name="Richardson P.M."/>
        </authorList>
    </citation>
    <scope>NUCLEOTIDE SEQUENCE [LARGE SCALE GENOMIC DNA]</scope>
    <source>
        <strain evidence="11">ATCC 58785 / CBS 6054 / NBRC 10063 / NRRL Y-11545</strain>
    </source>
</reference>
<dbReference type="SUPFAM" id="SSF57667">
    <property type="entry name" value="beta-beta-alpha zinc fingers"/>
    <property type="match status" value="1"/>
</dbReference>
<dbReference type="PROSITE" id="PS00028">
    <property type="entry name" value="ZINC_FINGER_C2H2_1"/>
    <property type="match status" value="1"/>
</dbReference>
<keyword evidence="8" id="KW-0472">Membrane</keyword>